<evidence type="ECO:0000313" key="9">
    <source>
        <dbReference type="EMBL" id="KAK9865581.1"/>
    </source>
</evidence>
<keyword evidence="3 7" id="KW-0067">ATP-binding</keyword>
<keyword evidence="4" id="KW-0175">Coiled coil</keyword>
<evidence type="ECO:0000256" key="6">
    <source>
        <dbReference type="ARBA" id="ARBA00034488"/>
    </source>
</evidence>
<feature type="binding site" evidence="7">
    <location>
        <begin position="25"/>
        <end position="32"/>
    </location>
    <ligand>
        <name>ATP</name>
        <dbReference type="ChEBI" id="CHEBI:30616"/>
    </ligand>
</feature>
<gene>
    <name evidence="9" type="ORF">WJX84_006803</name>
</gene>
<evidence type="ECO:0000256" key="5">
    <source>
        <dbReference type="ARBA" id="ARBA00023175"/>
    </source>
</evidence>
<evidence type="ECO:0000256" key="1">
    <source>
        <dbReference type="ARBA" id="ARBA00022701"/>
    </source>
</evidence>
<dbReference type="InterPro" id="IPR027417">
    <property type="entry name" value="P-loop_NTPase"/>
</dbReference>
<accession>A0AAW1T9D8</accession>
<sequence length="90" mass="9712">MFNVVGLPIVESCMMGYNASIFAYGMTGAGKTFTMLGSMSAPEQRGLAPRIFEALFQRIAEAEDIAVRCCPLPHNAFIRCCMDSQVGRGG</sequence>
<evidence type="ECO:0000313" key="10">
    <source>
        <dbReference type="Proteomes" id="UP001485043"/>
    </source>
</evidence>
<organism evidence="9 10">
    <name type="scientific">Apatococcus fuscideae</name>
    <dbReference type="NCBI Taxonomy" id="2026836"/>
    <lineage>
        <taxon>Eukaryota</taxon>
        <taxon>Viridiplantae</taxon>
        <taxon>Chlorophyta</taxon>
        <taxon>core chlorophytes</taxon>
        <taxon>Trebouxiophyceae</taxon>
        <taxon>Chlorellales</taxon>
        <taxon>Chlorellaceae</taxon>
        <taxon>Apatococcus</taxon>
    </lineage>
</organism>
<dbReference type="PANTHER" id="PTHR37739:SF8">
    <property type="entry name" value="KINESIN-LIKE PROTEIN KIN-12D"/>
    <property type="match status" value="1"/>
</dbReference>
<evidence type="ECO:0000256" key="3">
    <source>
        <dbReference type="ARBA" id="ARBA00022840"/>
    </source>
</evidence>
<keyword evidence="5 7" id="KW-0505">Motor protein</keyword>
<reference evidence="9 10" key="1">
    <citation type="journal article" date="2024" name="Nat. Commun.">
        <title>Phylogenomics reveals the evolutionary origins of lichenization in chlorophyte algae.</title>
        <authorList>
            <person name="Puginier C."/>
            <person name="Libourel C."/>
            <person name="Otte J."/>
            <person name="Skaloud P."/>
            <person name="Haon M."/>
            <person name="Grisel S."/>
            <person name="Petersen M."/>
            <person name="Berrin J.G."/>
            <person name="Delaux P.M."/>
            <person name="Dal Grande F."/>
            <person name="Keller J."/>
        </authorList>
    </citation>
    <scope>NUCLEOTIDE SEQUENCE [LARGE SCALE GENOMIC DNA]</scope>
    <source>
        <strain evidence="9 10">SAG 2523</strain>
    </source>
</reference>
<evidence type="ECO:0000256" key="2">
    <source>
        <dbReference type="ARBA" id="ARBA00022741"/>
    </source>
</evidence>
<dbReference type="GO" id="GO:0005524">
    <property type="term" value="F:ATP binding"/>
    <property type="evidence" value="ECO:0007669"/>
    <property type="project" value="UniProtKB-UniRule"/>
</dbReference>
<comment type="caution">
    <text evidence="9">The sequence shown here is derived from an EMBL/GenBank/DDBJ whole genome shotgun (WGS) entry which is preliminary data.</text>
</comment>
<dbReference type="GO" id="GO:0007018">
    <property type="term" value="P:microtubule-based movement"/>
    <property type="evidence" value="ECO:0007669"/>
    <property type="project" value="InterPro"/>
</dbReference>
<name>A0AAW1T9D8_9CHLO</name>
<keyword evidence="1" id="KW-0493">Microtubule</keyword>
<evidence type="ECO:0000259" key="8">
    <source>
        <dbReference type="PROSITE" id="PS50067"/>
    </source>
</evidence>
<dbReference type="Proteomes" id="UP001485043">
    <property type="component" value="Unassembled WGS sequence"/>
</dbReference>
<dbReference type="GO" id="GO:0003777">
    <property type="term" value="F:microtubule motor activity"/>
    <property type="evidence" value="ECO:0007669"/>
    <property type="project" value="InterPro"/>
</dbReference>
<dbReference type="Pfam" id="PF00225">
    <property type="entry name" value="Kinesin"/>
    <property type="match status" value="1"/>
</dbReference>
<feature type="domain" description="Kinesin motor" evidence="8">
    <location>
        <begin position="1"/>
        <end position="90"/>
    </location>
</feature>
<keyword evidence="2 7" id="KW-0547">Nucleotide-binding</keyword>
<dbReference type="GO" id="GO:0005874">
    <property type="term" value="C:microtubule"/>
    <property type="evidence" value="ECO:0007669"/>
    <property type="project" value="UniProtKB-KW"/>
</dbReference>
<dbReference type="EMBL" id="JALJOV010000235">
    <property type="protein sequence ID" value="KAK9865581.1"/>
    <property type="molecule type" value="Genomic_DNA"/>
</dbReference>
<protein>
    <recommendedName>
        <fullName evidence="8">Kinesin motor domain-containing protein</fullName>
    </recommendedName>
</protein>
<dbReference type="SUPFAM" id="SSF52540">
    <property type="entry name" value="P-loop containing nucleoside triphosphate hydrolases"/>
    <property type="match status" value="1"/>
</dbReference>
<dbReference type="AlphaFoldDB" id="A0AAW1T9D8"/>
<keyword evidence="10" id="KW-1185">Reference proteome</keyword>
<evidence type="ECO:0000256" key="7">
    <source>
        <dbReference type="PROSITE-ProRule" id="PRU00283"/>
    </source>
</evidence>
<dbReference type="InterPro" id="IPR001752">
    <property type="entry name" value="Kinesin_motor_dom"/>
</dbReference>
<dbReference type="InterPro" id="IPR044986">
    <property type="entry name" value="KIF15/KIN-12"/>
</dbReference>
<evidence type="ECO:0000256" key="4">
    <source>
        <dbReference type="ARBA" id="ARBA00023054"/>
    </source>
</evidence>
<dbReference type="PROSITE" id="PS50067">
    <property type="entry name" value="KINESIN_MOTOR_2"/>
    <property type="match status" value="1"/>
</dbReference>
<dbReference type="PANTHER" id="PTHR37739">
    <property type="entry name" value="KINESIN-LIKE PROTEIN KIN-12D"/>
    <property type="match status" value="1"/>
</dbReference>
<comment type="similarity">
    <text evidence="6">Belongs to the TRAFAC class myosin-kinesin ATPase superfamily. Kinesin family. KIN-12 subfamily.</text>
</comment>
<dbReference type="InterPro" id="IPR036961">
    <property type="entry name" value="Kinesin_motor_dom_sf"/>
</dbReference>
<proteinExistence type="inferred from homology"/>
<dbReference type="GO" id="GO:0008017">
    <property type="term" value="F:microtubule binding"/>
    <property type="evidence" value="ECO:0007669"/>
    <property type="project" value="InterPro"/>
</dbReference>
<dbReference type="Gene3D" id="3.40.850.10">
    <property type="entry name" value="Kinesin motor domain"/>
    <property type="match status" value="1"/>
</dbReference>